<feature type="transmembrane region" description="Helical" evidence="5">
    <location>
        <begin position="342"/>
        <end position="362"/>
    </location>
</feature>
<dbReference type="InterPro" id="IPR052952">
    <property type="entry name" value="MFS-Transporter"/>
</dbReference>
<feature type="transmembrane region" description="Helical" evidence="5">
    <location>
        <begin position="249"/>
        <end position="271"/>
    </location>
</feature>
<evidence type="ECO:0000256" key="1">
    <source>
        <dbReference type="ARBA" id="ARBA00004651"/>
    </source>
</evidence>
<feature type="transmembrane region" description="Helical" evidence="5">
    <location>
        <begin position="12"/>
        <end position="32"/>
    </location>
</feature>
<keyword evidence="3 5" id="KW-1133">Transmembrane helix</keyword>
<gene>
    <name evidence="7" type="ORF">Asi02nite_32880</name>
</gene>
<comment type="subcellular location">
    <subcellularLocation>
        <location evidence="1">Cell membrane</location>
        <topology evidence="1">Multi-pass membrane protein</topology>
    </subcellularLocation>
</comment>
<feature type="transmembrane region" description="Helical" evidence="5">
    <location>
        <begin position="307"/>
        <end position="330"/>
    </location>
</feature>
<evidence type="ECO:0000313" key="8">
    <source>
        <dbReference type="Proteomes" id="UP000604117"/>
    </source>
</evidence>
<feature type="transmembrane region" description="Helical" evidence="5">
    <location>
        <begin position="215"/>
        <end position="237"/>
    </location>
</feature>
<dbReference type="PANTHER" id="PTHR23527">
    <property type="entry name" value="BLL3282 PROTEIN"/>
    <property type="match status" value="1"/>
</dbReference>
<comment type="caution">
    <text evidence="7">The sequence shown here is derived from an EMBL/GenBank/DDBJ whole genome shotgun (WGS) entry which is preliminary data.</text>
</comment>
<proteinExistence type="predicted"/>
<feature type="domain" description="Major facilitator superfamily (MFS) profile" evidence="6">
    <location>
        <begin position="17"/>
        <end position="396"/>
    </location>
</feature>
<dbReference type="EMBL" id="BONE01000024">
    <property type="protein sequence ID" value="GIF73770.1"/>
    <property type="molecule type" value="Genomic_DNA"/>
</dbReference>
<feature type="transmembrane region" description="Helical" evidence="5">
    <location>
        <begin position="368"/>
        <end position="388"/>
    </location>
</feature>
<dbReference type="SUPFAM" id="SSF103473">
    <property type="entry name" value="MFS general substrate transporter"/>
    <property type="match status" value="1"/>
</dbReference>
<dbReference type="Gene3D" id="1.20.1250.20">
    <property type="entry name" value="MFS general substrate transporter like domains"/>
    <property type="match status" value="2"/>
</dbReference>
<sequence length="424" mass="42018">MLTGAGDHTGGWYRWVVLGLGAGAQLVVGAYVQGLASVGPVLRDELGLSLSGVGVLLGCPTVGIVLCLIAWGRVCDRYGEENVIGFGLAGTAVFLAFAAAATSVAVVAATLVVAGATAAGVMVASGSAILAWFPPGQRGLAMGLRASGLPAGAAVAAATLPRVAQWGGLPAVFALLAVACLLTGTVVALGVRSPGAATTGGPRGAGRGVLTDRRLLRLALVSGLLVLPQVGITSLLLVCLVDHRGVSMAPAAAVLTCAQALGAASRLAVGLWSDTVGSRLRPLRYIAAGTVPLAALVGAVVEAPIPILVGALLLFCVTAVSWNGLAFGAAGEMSAPDRAATAMGLQNTAIFGGGALAPPFVAMVADTVNWPAAFLVLAVPAALAAILLTPLTRRPIRTPEAHPQSPARLITFGADPVTTGRAAA</sequence>
<evidence type="ECO:0000256" key="5">
    <source>
        <dbReference type="SAM" id="Phobius"/>
    </source>
</evidence>
<accession>A0ABQ4CR54</accession>
<feature type="transmembrane region" description="Helical" evidence="5">
    <location>
        <begin position="52"/>
        <end position="71"/>
    </location>
</feature>
<evidence type="ECO:0000256" key="4">
    <source>
        <dbReference type="ARBA" id="ARBA00023136"/>
    </source>
</evidence>
<feature type="transmembrane region" description="Helical" evidence="5">
    <location>
        <begin position="107"/>
        <end position="133"/>
    </location>
</feature>
<reference evidence="7 8" key="1">
    <citation type="submission" date="2021-01" db="EMBL/GenBank/DDBJ databases">
        <title>Whole genome shotgun sequence of Asanoa siamensis NBRC 107932.</title>
        <authorList>
            <person name="Komaki H."/>
            <person name="Tamura T."/>
        </authorList>
    </citation>
    <scope>NUCLEOTIDE SEQUENCE [LARGE SCALE GENOMIC DNA]</scope>
    <source>
        <strain evidence="7 8">NBRC 107932</strain>
    </source>
</reference>
<dbReference type="PANTHER" id="PTHR23527:SF1">
    <property type="entry name" value="BLL3282 PROTEIN"/>
    <property type="match status" value="1"/>
</dbReference>
<dbReference type="Pfam" id="PF07690">
    <property type="entry name" value="MFS_1"/>
    <property type="match status" value="1"/>
</dbReference>
<evidence type="ECO:0000259" key="6">
    <source>
        <dbReference type="PROSITE" id="PS50850"/>
    </source>
</evidence>
<feature type="transmembrane region" description="Helical" evidence="5">
    <location>
        <begin position="283"/>
        <end position="301"/>
    </location>
</feature>
<protein>
    <submittedName>
        <fullName evidence="7">MFS transporter</fullName>
    </submittedName>
</protein>
<dbReference type="InterPro" id="IPR036259">
    <property type="entry name" value="MFS_trans_sf"/>
</dbReference>
<feature type="transmembrane region" description="Helical" evidence="5">
    <location>
        <begin position="140"/>
        <end position="160"/>
    </location>
</feature>
<dbReference type="InterPro" id="IPR011701">
    <property type="entry name" value="MFS"/>
</dbReference>
<feature type="transmembrane region" description="Helical" evidence="5">
    <location>
        <begin position="172"/>
        <end position="194"/>
    </location>
</feature>
<keyword evidence="2 5" id="KW-0812">Transmembrane</keyword>
<organism evidence="7 8">
    <name type="scientific">Asanoa siamensis</name>
    <dbReference type="NCBI Taxonomy" id="926357"/>
    <lineage>
        <taxon>Bacteria</taxon>
        <taxon>Bacillati</taxon>
        <taxon>Actinomycetota</taxon>
        <taxon>Actinomycetes</taxon>
        <taxon>Micromonosporales</taxon>
        <taxon>Micromonosporaceae</taxon>
        <taxon>Asanoa</taxon>
    </lineage>
</organism>
<keyword evidence="8" id="KW-1185">Reference proteome</keyword>
<evidence type="ECO:0000313" key="7">
    <source>
        <dbReference type="EMBL" id="GIF73770.1"/>
    </source>
</evidence>
<dbReference type="InterPro" id="IPR020846">
    <property type="entry name" value="MFS_dom"/>
</dbReference>
<dbReference type="PROSITE" id="PS50850">
    <property type="entry name" value="MFS"/>
    <property type="match status" value="1"/>
</dbReference>
<feature type="transmembrane region" description="Helical" evidence="5">
    <location>
        <begin position="83"/>
        <end position="101"/>
    </location>
</feature>
<name>A0ABQ4CR54_9ACTN</name>
<evidence type="ECO:0000256" key="3">
    <source>
        <dbReference type="ARBA" id="ARBA00022989"/>
    </source>
</evidence>
<evidence type="ECO:0000256" key="2">
    <source>
        <dbReference type="ARBA" id="ARBA00022692"/>
    </source>
</evidence>
<keyword evidence="4 5" id="KW-0472">Membrane</keyword>
<dbReference type="Proteomes" id="UP000604117">
    <property type="component" value="Unassembled WGS sequence"/>
</dbReference>